<dbReference type="AlphaFoldDB" id="A0A6P7TWG9"/>
<dbReference type="Proteomes" id="UP000515154">
    <property type="component" value="Unplaced"/>
</dbReference>
<gene>
    <name evidence="2" type="primary">LOC115227653</name>
</gene>
<dbReference type="InterPro" id="IPR001888">
    <property type="entry name" value="Transposase_1"/>
</dbReference>
<dbReference type="GO" id="GO:0000014">
    <property type="term" value="F:single-stranded DNA endodeoxyribonuclease activity"/>
    <property type="evidence" value="ECO:0007669"/>
    <property type="project" value="TreeGrafter"/>
</dbReference>
<dbReference type="GO" id="GO:0005634">
    <property type="term" value="C:nucleus"/>
    <property type="evidence" value="ECO:0007669"/>
    <property type="project" value="TreeGrafter"/>
</dbReference>
<evidence type="ECO:0000313" key="1">
    <source>
        <dbReference type="Proteomes" id="UP000515154"/>
    </source>
</evidence>
<dbReference type="GO" id="GO:0003690">
    <property type="term" value="F:double-stranded DNA binding"/>
    <property type="evidence" value="ECO:0007669"/>
    <property type="project" value="TreeGrafter"/>
</dbReference>
<dbReference type="GO" id="GO:0003697">
    <property type="term" value="F:single-stranded DNA binding"/>
    <property type="evidence" value="ECO:0007669"/>
    <property type="project" value="TreeGrafter"/>
</dbReference>
<protein>
    <submittedName>
        <fullName evidence="2">Histone-lysine N-methyltransferase SETMAR-like</fullName>
    </submittedName>
</protein>
<keyword evidence="1" id="KW-1185">Reference proteome</keyword>
<dbReference type="InterPro" id="IPR052709">
    <property type="entry name" value="Transposase-MT_Hybrid"/>
</dbReference>
<dbReference type="GO" id="GO:0044547">
    <property type="term" value="F:DNA topoisomerase binding"/>
    <property type="evidence" value="ECO:0007669"/>
    <property type="project" value="TreeGrafter"/>
</dbReference>
<dbReference type="GO" id="GO:0042800">
    <property type="term" value="F:histone H3K4 methyltransferase activity"/>
    <property type="evidence" value="ECO:0007669"/>
    <property type="project" value="TreeGrafter"/>
</dbReference>
<accession>A0A6P7TWG9</accession>
<dbReference type="GO" id="GO:0031297">
    <property type="term" value="P:replication fork processing"/>
    <property type="evidence" value="ECO:0007669"/>
    <property type="project" value="TreeGrafter"/>
</dbReference>
<dbReference type="GO" id="GO:0006303">
    <property type="term" value="P:double-strand break repair via nonhomologous end joining"/>
    <property type="evidence" value="ECO:0007669"/>
    <property type="project" value="TreeGrafter"/>
</dbReference>
<dbReference type="Pfam" id="PF01359">
    <property type="entry name" value="Transposase_1"/>
    <property type="match status" value="1"/>
</dbReference>
<dbReference type="GO" id="GO:0000793">
    <property type="term" value="C:condensed chromosome"/>
    <property type="evidence" value="ECO:0007669"/>
    <property type="project" value="TreeGrafter"/>
</dbReference>
<reference evidence="2" key="1">
    <citation type="submission" date="2025-08" db="UniProtKB">
        <authorList>
            <consortium name="RefSeq"/>
        </authorList>
    </citation>
    <scope>IDENTIFICATION</scope>
</reference>
<dbReference type="GO" id="GO:0044774">
    <property type="term" value="P:mitotic DNA integrity checkpoint signaling"/>
    <property type="evidence" value="ECO:0007669"/>
    <property type="project" value="TreeGrafter"/>
</dbReference>
<dbReference type="RefSeq" id="XP_029654275.1">
    <property type="nucleotide sequence ID" value="XM_029798415.1"/>
</dbReference>
<name>A0A6P7TWG9_9MOLL</name>
<evidence type="ECO:0000313" key="2">
    <source>
        <dbReference type="RefSeq" id="XP_029654275.1"/>
    </source>
</evidence>
<feature type="non-terminal residue" evidence="2">
    <location>
        <position position="142"/>
    </location>
</feature>
<dbReference type="PANTHER" id="PTHR46060:SF2">
    <property type="entry name" value="HISTONE-LYSINE N-METHYLTRANSFERASE SETMAR"/>
    <property type="match status" value="1"/>
</dbReference>
<dbReference type="KEGG" id="osn:115227653"/>
<organism evidence="1 2">
    <name type="scientific">Octopus sinensis</name>
    <name type="common">East Asian common octopus</name>
    <dbReference type="NCBI Taxonomy" id="2607531"/>
    <lineage>
        <taxon>Eukaryota</taxon>
        <taxon>Metazoa</taxon>
        <taxon>Spiralia</taxon>
        <taxon>Lophotrochozoa</taxon>
        <taxon>Mollusca</taxon>
        <taxon>Cephalopoda</taxon>
        <taxon>Coleoidea</taxon>
        <taxon>Octopodiformes</taxon>
        <taxon>Octopoda</taxon>
        <taxon>Incirrata</taxon>
        <taxon>Octopodidae</taxon>
        <taxon>Octopus</taxon>
    </lineage>
</organism>
<sequence length="142" mass="16146">MLNAVVFLDHRGGWPVQQPRAGHPTKKIMLSVWWDIKGVIHCDKMRGKILQRLSKTFAKFNCDHVVGESTIRRWFAKFEAGEFSLKDDGRSGRPSTLDEDVLKANFEESSNITTRELAEELEVSISTAQEHLGKLGCISRYN</sequence>
<proteinExistence type="predicted"/>
<dbReference type="PANTHER" id="PTHR46060">
    <property type="entry name" value="MARINER MOS1 TRANSPOSASE-LIKE PROTEIN"/>
    <property type="match status" value="1"/>
</dbReference>
<dbReference type="GO" id="GO:0035861">
    <property type="term" value="C:site of double-strand break"/>
    <property type="evidence" value="ECO:0007669"/>
    <property type="project" value="TreeGrafter"/>
</dbReference>
<dbReference type="GO" id="GO:0046975">
    <property type="term" value="F:histone H3K36 methyltransferase activity"/>
    <property type="evidence" value="ECO:0007669"/>
    <property type="project" value="TreeGrafter"/>
</dbReference>
<dbReference type="GO" id="GO:0000729">
    <property type="term" value="P:DNA double-strand break processing"/>
    <property type="evidence" value="ECO:0007669"/>
    <property type="project" value="TreeGrafter"/>
</dbReference>
<dbReference type="GO" id="GO:0015074">
    <property type="term" value="P:DNA integration"/>
    <property type="evidence" value="ECO:0007669"/>
    <property type="project" value="TreeGrafter"/>
</dbReference>